<dbReference type="SUPFAM" id="SSF48452">
    <property type="entry name" value="TPR-like"/>
    <property type="match status" value="1"/>
</dbReference>
<dbReference type="PROSITE" id="PS50005">
    <property type="entry name" value="TPR"/>
    <property type="match status" value="2"/>
</dbReference>
<dbReference type="InterPro" id="IPR011990">
    <property type="entry name" value="TPR-like_helical_dom_sf"/>
</dbReference>
<evidence type="ECO:0000256" key="1">
    <source>
        <dbReference type="PROSITE-ProRule" id="PRU00339"/>
    </source>
</evidence>
<keyword evidence="3" id="KW-1185">Reference proteome</keyword>
<organism evidence="2 3">
    <name type="scientific">Malassezia nana</name>
    <dbReference type="NCBI Taxonomy" id="180528"/>
    <lineage>
        <taxon>Eukaryota</taxon>
        <taxon>Fungi</taxon>
        <taxon>Dikarya</taxon>
        <taxon>Basidiomycota</taxon>
        <taxon>Ustilaginomycotina</taxon>
        <taxon>Malasseziomycetes</taxon>
        <taxon>Malasseziales</taxon>
        <taxon>Malasseziaceae</taxon>
        <taxon>Malassezia</taxon>
    </lineage>
</organism>
<dbReference type="Gene3D" id="1.25.40.10">
    <property type="entry name" value="Tetratricopeptide repeat domain"/>
    <property type="match status" value="1"/>
</dbReference>
<gene>
    <name evidence="2" type="ORF">MNAN1_003661</name>
</gene>
<dbReference type="PANTHER" id="PTHR46014">
    <property type="entry name" value="TETRATRICOPEPTIDE REPEAT PROTEIN 1"/>
    <property type="match status" value="1"/>
</dbReference>
<keyword evidence="1" id="KW-0802">TPR repeat</keyword>
<dbReference type="AlphaFoldDB" id="A0AAF0EPG3"/>
<protein>
    <recommendedName>
        <fullName evidence="4">Tetratricopeptide repeat protein 1</fullName>
    </recommendedName>
</protein>
<evidence type="ECO:0000313" key="3">
    <source>
        <dbReference type="Proteomes" id="UP001213623"/>
    </source>
</evidence>
<dbReference type="InterPro" id="IPR019734">
    <property type="entry name" value="TPR_rpt"/>
</dbReference>
<evidence type="ECO:0008006" key="4">
    <source>
        <dbReference type="Google" id="ProtNLM"/>
    </source>
</evidence>
<reference evidence="2" key="1">
    <citation type="submission" date="2023-03" db="EMBL/GenBank/DDBJ databases">
        <title>Mating type loci evolution in Malassezia.</title>
        <authorList>
            <person name="Coelho M.A."/>
        </authorList>
    </citation>
    <scope>NUCLEOTIDE SEQUENCE</scope>
    <source>
        <strain evidence="2">CBS 9557</strain>
    </source>
</reference>
<sequence length="221" mass="24866">MEVWDVHETTEPVGPRVEAANTLKEEGNEAFSKGQYAEAMNKYQDALMRLPPRIQDEQDRPANSVAEDEHMRQTEIVDLRVKIHANMAVCHLKLEQYEDAVKASSEALAENPQHVKALHRRATAREHLGGWGPLTAAQKDYQRLDELAKEGHVPASYRRDLDAALQRLPPLIEAAASKEKDEMVDKLKTVGNKVLGYFGLSTDNFQFQQQEGGGYSVNFVQ</sequence>
<dbReference type="SMART" id="SM00028">
    <property type="entry name" value="TPR"/>
    <property type="match status" value="2"/>
</dbReference>
<feature type="repeat" description="TPR" evidence="1">
    <location>
        <begin position="20"/>
        <end position="53"/>
    </location>
</feature>
<evidence type="ECO:0000313" key="2">
    <source>
        <dbReference type="EMBL" id="WFD28648.1"/>
    </source>
</evidence>
<name>A0AAF0EPG3_9BASI</name>
<feature type="repeat" description="TPR" evidence="1">
    <location>
        <begin position="81"/>
        <end position="114"/>
    </location>
</feature>
<dbReference type="Proteomes" id="UP001213623">
    <property type="component" value="Chromosome 7"/>
</dbReference>
<dbReference type="InterPro" id="IPR052769">
    <property type="entry name" value="TPR_domain_protein"/>
</dbReference>
<dbReference type="PANTHER" id="PTHR46014:SF1">
    <property type="entry name" value="TETRATRICOPEPTIDE REPEAT PROTEIN 1"/>
    <property type="match status" value="1"/>
</dbReference>
<accession>A0AAF0EPG3</accession>
<proteinExistence type="predicted"/>
<dbReference type="EMBL" id="CP119898">
    <property type="protein sequence ID" value="WFD28648.1"/>
    <property type="molecule type" value="Genomic_DNA"/>
</dbReference>